<dbReference type="OrthoDB" id="676979at2759"/>
<evidence type="ECO:0000256" key="5">
    <source>
        <dbReference type="ARBA" id="ARBA00022777"/>
    </source>
</evidence>
<organism evidence="10 11">
    <name type="scientific">Gossypium stocksii</name>
    <dbReference type="NCBI Taxonomy" id="47602"/>
    <lineage>
        <taxon>Eukaryota</taxon>
        <taxon>Viridiplantae</taxon>
        <taxon>Streptophyta</taxon>
        <taxon>Embryophyta</taxon>
        <taxon>Tracheophyta</taxon>
        <taxon>Spermatophyta</taxon>
        <taxon>Magnoliopsida</taxon>
        <taxon>eudicotyledons</taxon>
        <taxon>Gunneridae</taxon>
        <taxon>Pentapetalae</taxon>
        <taxon>rosids</taxon>
        <taxon>malvids</taxon>
        <taxon>Malvales</taxon>
        <taxon>Malvaceae</taxon>
        <taxon>Malvoideae</taxon>
        <taxon>Gossypium</taxon>
    </lineage>
</organism>
<reference evidence="10 11" key="1">
    <citation type="journal article" date="2021" name="Plant Biotechnol. J.">
        <title>Multi-omics assisted identification of the key and species-specific regulatory components of drought-tolerant mechanisms in Gossypium stocksii.</title>
        <authorList>
            <person name="Yu D."/>
            <person name="Ke L."/>
            <person name="Zhang D."/>
            <person name="Wu Y."/>
            <person name="Sun Y."/>
            <person name="Mei J."/>
            <person name="Sun J."/>
            <person name="Sun Y."/>
        </authorList>
    </citation>
    <scope>NUCLEOTIDE SEQUENCE [LARGE SCALE GENOMIC DNA]</scope>
    <source>
        <strain evidence="11">cv. E1</strain>
        <tissue evidence="10">Leaf</tissue>
    </source>
</reference>
<dbReference type="EC" id="2.7.11.1" evidence="1"/>
<evidence type="ECO:0000256" key="4">
    <source>
        <dbReference type="ARBA" id="ARBA00022741"/>
    </source>
</evidence>
<dbReference type="PANTHER" id="PTHR48005:SF72">
    <property type="entry name" value="REPEAT RECEPTOR-LIKE PROTEIN KINASE FAMILY PROTEIN, PUTATIVE-RELATED"/>
    <property type="match status" value="1"/>
</dbReference>
<feature type="domain" description="Protein kinase" evidence="9">
    <location>
        <begin position="30"/>
        <end position="209"/>
    </location>
</feature>
<proteinExistence type="predicted"/>
<dbReference type="PANTHER" id="PTHR48005">
    <property type="entry name" value="LEUCINE RICH REPEAT KINASE 2"/>
    <property type="match status" value="1"/>
</dbReference>
<dbReference type="AlphaFoldDB" id="A0A9D3UIN2"/>
<dbReference type="InterPro" id="IPR051420">
    <property type="entry name" value="Ser_Thr_Kinases_DiverseReg"/>
</dbReference>
<protein>
    <recommendedName>
        <fullName evidence="1">non-specific serine/threonine protein kinase</fullName>
        <ecNumber evidence="1">2.7.11.1</ecNumber>
    </recommendedName>
</protein>
<evidence type="ECO:0000256" key="2">
    <source>
        <dbReference type="ARBA" id="ARBA00022527"/>
    </source>
</evidence>
<dbReference type="EMBL" id="JAIQCV010000011">
    <property type="protein sequence ID" value="KAH1046071.1"/>
    <property type="molecule type" value="Genomic_DNA"/>
</dbReference>
<sequence length="245" mass="27851">MGEQQGDIFTVLGFNGRVLHDNIIEATEDFRSDYYIGSGGYRSVYKAILPTGQEVAMKKLHRSEGNILINNLEAFESEIIALLEIRHRNIVNNALLDLDYEARVFDFGTTRILKPDSPIGLHLRVPTELAYTMRVDEKCDVYSFGVLTMEVCMGRHPGSTERYDRPTSFTTSRPICQRLGLYYEDSSGTLKWQSPTSANHAASFSSPWSSIISFTESFQQHKIGRTVGKCSLQWLTKVMHYQTYI</sequence>
<keyword evidence="5" id="KW-0418">Kinase</keyword>
<evidence type="ECO:0000256" key="6">
    <source>
        <dbReference type="ARBA" id="ARBA00022840"/>
    </source>
</evidence>
<evidence type="ECO:0000256" key="1">
    <source>
        <dbReference type="ARBA" id="ARBA00012513"/>
    </source>
</evidence>
<dbReference type="GO" id="GO:0004674">
    <property type="term" value="F:protein serine/threonine kinase activity"/>
    <property type="evidence" value="ECO:0007669"/>
    <property type="project" value="UniProtKB-KW"/>
</dbReference>
<evidence type="ECO:0000256" key="8">
    <source>
        <dbReference type="ARBA" id="ARBA00048679"/>
    </source>
</evidence>
<keyword evidence="4" id="KW-0547">Nucleotide-binding</keyword>
<name>A0A9D3UIN2_9ROSI</name>
<accession>A0A9D3UIN2</accession>
<evidence type="ECO:0000256" key="3">
    <source>
        <dbReference type="ARBA" id="ARBA00022679"/>
    </source>
</evidence>
<evidence type="ECO:0000313" key="10">
    <source>
        <dbReference type="EMBL" id="KAH1046071.1"/>
    </source>
</evidence>
<comment type="caution">
    <text evidence="10">The sequence shown here is derived from an EMBL/GenBank/DDBJ whole genome shotgun (WGS) entry which is preliminary data.</text>
</comment>
<keyword evidence="6" id="KW-0067">ATP-binding</keyword>
<keyword evidence="11" id="KW-1185">Reference proteome</keyword>
<evidence type="ECO:0000256" key="7">
    <source>
        <dbReference type="ARBA" id="ARBA00047899"/>
    </source>
</evidence>
<dbReference type="SUPFAM" id="SSF56112">
    <property type="entry name" value="Protein kinase-like (PK-like)"/>
    <property type="match status" value="1"/>
</dbReference>
<comment type="catalytic activity">
    <reaction evidence="8">
        <text>L-seryl-[protein] + ATP = O-phospho-L-seryl-[protein] + ADP + H(+)</text>
        <dbReference type="Rhea" id="RHEA:17989"/>
        <dbReference type="Rhea" id="RHEA-COMP:9863"/>
        <dbReference type="Rhea" id="RHEA-COMP:11604"/>
        <dbReference type="ChEBI" id="CHEBI:15378"/>
        <dbReference type="ChEBI" id="CHEBI:29999"/>
        <dbReference type="ChEBI" id="CHEBI:30616"/>
        <dbReference type="ChEBI" id="CHEBI:83421"/>
        <dbReference type="ChEBI" id="CHEBI:456216"/>
        <dbReference type="EC" id="2.7.11.1"/>
    </reaction>
</comment>
<keyword evidence="2" id="KW-0723">Serine/threonine-protein kinase</keyword>
<dbReference type="Proteomes" id="UP000828251">
    <property type="component" value="Unassembled WGS sequence"/>
</dbReference>
<dbReference type="Gene3D" id="3.30.200.20">
    <property type="entry name" value="Phosphorylase Kinase, domain 1"/>
    <property type="match status" value="1"/>
</dbReference>
<dbReference type="InterPro" id="IPR011009">
    <property type="entry name" value="Kinase-like_dom_sf"/>
</dbReference>
<keyword evidence="3" id="KW-0808">Transferase</keyword>
<dbReference type="InterPro" id="IPR000719">
    <property type="entry name" value="Prot_kinase_dom"/>
</dbReference>
<evidence type="ECO:0000259" key="9">
    <source>
        <dbReference type="SMART" id="SM00220"/>
    </source>
</evidence>
<comment type="catalytic activity">
    <reaction evidence="7">
        <text>L-threonyl-[protein] + ATP = O-phospho-L-threonyl-[protein] + ADP + H(+)</text>
        <dbReference type="Rhea" id="RHEA:46608"/>
        <dbReference type="Rhea" id="RHEA-COMP:11060"/>
        <dbReference type="Rhea" id="RHEA-COMP:11605"/>
        <dbReference type="ChEBI" id="CHEBI:15378"/>
        <dbReference type="ChEBI" id="CHEBI:30013"/>
        <dbReference type="ChEBI" id="CHEBI:30616"/>
        <dbReference type="ChEBI" id="CHEBI:61977"/>
        <dbReference type="ChEBI" id="CHEBI:456216"/>
        <dbReference type="EC" id="2.7.11.1"/>
    </reaction>
</comment>
<evidence type="ECO:0000313" key="11">
    <source>
        <dbReference type="Proteomes" id="UP000828251"/>
    </source>
</evidence>
<dbReference type="Gene3D" id="1.10.510.10">
    <property type="entry name" value="Transferase(Phosphotransferase) domain 1"/>
    <property type="match status" value="1"/>
</dbReference>
<dbReference type="GO" id="GO:0005524">
    <property type="term" value="F:ATP binding"/>
    <property type="evidence" value="ECO:0007669"/>
    <property type="project" value="UniProtKB-KW"/>
</dbReference>
<dbReference type="SMART" id="SM00220">
    <property type="entry name" value="S_TKc"/>
    <property type="match status" value="1"/>
</dbReference>
<gene>
    <name evidence="10" type="ORF">J1N35_036855</name>
</gene>